<sequence length="232" mass="24032">MLRHLIGLLAGAALAPVLWSGLAWSAQRVSTTVGEGGGFDAPLTMTAVGVLMAVGVACGFLAGARISPLAAFCCGGLVLSYALWPVLAPGTVDSALPDWIADDSVLHPLGPVLLLALPLGTLLFISSLAPSRWRSRRAEAAGPAAPQQADPADSVPGPRTEHGPGRPTEPAAPAAPPEPPAAADPGGAVPEHGDPDKTTTPIRRRNIGRPRWRAKAPEPQSDTLEFQRDERR</sequence>
<protein>
    <recommendedName>
        <fullName evidence="5">Tryptophan-associated transmembrane protein (Trp_oprn_chp)</fullName>
    </recommendedName>
</protein>
<evidence type="ECO:0008006" key="5">
    <source>
        <dbReference type="Google" id="ProtNLM"/>
    </source>
</evidence>
<feature type="region of interest" description="Disordered" evidence="1">
    <location>
        <begin position="136"/>
        <end position="232"/>
    </location>
</feature>
<feature type="transmembrane region" description="Helical" evidence="2">
    <location>
        <begin position="69"/>
        <end position="88"/>
    </location>
</feature>
<feature type="compositionally biased region" description="Pro residues" evidence="1">
    <location>
        <begin position="173"/>
        <end position="182"/>
    </location>
</feature>
<keyword evidence="2" id="KW-0472">Membrane</keyword>
<keyword evidence="2" id="KW-1133">Transmembrane helix</keyword>
<feature type="compositionally biased region" description="Basic residues" evidence="1">
    <location>
        <begin position="202"/>
        <end position="214"/>
    </location>
</feature>
<evidence type="ECO:0000256" key="1">
    <source>
        <dbReference type="SAM" id="MobiDB-lite"/>
    </source>
</evidence>
<comment type="caution">
    <text evidence="3">The sequence shown here is derived from an EMBL/GenBank/DDBJ whole genome shotgun (WGS) entry which is preliminary data.</text>
</comment>
<reference evidence="4" key="1">
    <citation type="journal article" date="2019" name="Int. J. Syst. Evol. Microbiol.">
        <title>The Global Catalogue of Microorganisms (GCM) 10K type strain sequencing project: providing services to taxonomists for standard genome sequencing and annotation.</title>
        <authorList>
            <consortium name="The Broad Institute Genomics Platform"/>
            <consortium name="The Broad Institute Genome Sequencing Center for Infectious Disease"/>
            <person name="Wu L."/>
            <person name="Ma J."/>
        </authorList>
    </citation>
    <scope>NUCLEOTIDE SEQUENCE [LARGE SCALE GENOMIC DNA]</scope>
    <source>
        <strain evidence="4">JCM 18123</strain>
    </source>
</reference>
<evidence type="ECO:0000256" key="2">
    <source>
        <dbReference type="SAM" id="Phobius"/>
    </source>
</evidence>
<name>A0ABP9GZZ9_9ACTN</name>
<gene>
    <name evidence="3" type="ORF">GCM10023224_48920</name>
</gene>
<dbReference type="RefSeq" id="WP_345559255.1">
    <property type="nucleotide sequence ID" value="NZ_BAABIK010000046.1"/>
</dbReference>
<feature type="compositionally biased region" description="Low complexity" evidence="1">
    <location>
        <begin position="140"/>
        <end position="153"/>
    </location>
</feature>
<feature type="transmembrane region" description="Helical" evidence="2">
    <location>
        <begin position="108"/>
        <end position="129"/>
    </location>
</feature>
<organism evidence="3 4">
    <name type="scientific">Streptomonospora halophila</name>
    <dbReference type="NCBI Taxonomy" id="427369"/>
    <lineage>
        <taxon>Bacteria</taxon>
        <taxon>Bacillati</taxon>
        <taxon>Actinomycetota</taxon>
        <taxon>Actinomycetes</taxon>
        <taxon>Streptosporangiales</taxon>
        <taxon>Nocardiopsidaceae</taxon>
        <taxon>Streptomonospora</taxon>
    </lineage>
</organism>
<accession>A0ABP9GZZ9</accession>
<evidence type="ECO:0000313" key="4">
    <source>
        <dbReference type="Proteomes" id="UP001499993"/>
    </source>
</evidence>
<evidence type="ECO:0000313" key="3">
    <source>
        <dbReference type="EMBL" id="GAA4957244.1"/>
    </source>
</evidence>
<keyword evidence="4" id="KW-1185">Reference proteome</keyword>
<proteinExistence type="predicted"/>
<keyword evidence="2" id="KW-0812">Transmembrane</keyword>
<dbReference type="EMBL" id="BAABIK010000046">
    <property type="protein sequence ID" value="GAA4957244.1"/>
    <property type="molecule type" value="Genomic_DNA"/>
</dbReference>
<feature type="transmembrane region" description="Helical" evidence="2">
    <location>
        <begin position="41"/>
        <end position="62"/>
    </location>
</feature>
<dbReference type="Proteomes" id="UP001499993">
    <property type="component" value="Unassembled WGS sequence"/>
</dbReference>